<dbReference type="EMBL" id="CP016793">
    <property type="protein sequence ID" value="ANZ36327.1"/>
    <property type="molecule type" value="Genomic_DNA"/>
</dbReference>
<organism evidence="1 2">
    <name type="scientific">Lentzea guizhouensis</name>
    <dbReference type="NCBI Taxonomy" id="1586287"/>
    <lineage>
        <taxon>Bacteria</taxon>
        <taxon>Bacillati</taxon>
        <taxon>Actinomycetota</taxon>
        <taxon>Actinomycetes</taxon>
        <taxon>Pseudonocardiales</taxon>
        <taxon>Pseudonocardiaceae</taxon>
        <taxon>Lentzea</taxon>
    </lineage>
</organism>
<protein>
    <submittedName>
        <fullName evidence="1">Uncharacterized protein</fullName>
    </submittedName>
</protein>
<dbReference type="AlphaFoldDB" id="A0A1B2HF47"/>
<sequence>MIHVFWADVVPGMPWWVGPTTRERPRTVYWQPLADLVERRVNAAVDTARWGGDVLVELTLPERLVPDVAFTPGFAVVQLALPDALNTTRDVELVVAALEDGVHAAVDRVARRLGVEYRRTNRKPDDLAHPRRLDTLAKRFGGTVALVSPKIEEFPLDADELAWEGFEGWRAVRPNLATPGRLVSDVDFSRVEIPALLDDLALNEETALVLAGEELERLAGWLPTGLAGRASVLGRDNGSWWAAIG</sequence>
<dbReference type="OrthoDB" id="3675141at2"/>
<dbReference type="Proteomes" id="UP000093053">
    <property type="component" value="Chromosome"/>
</dbReference>
<proteinExistence type="predicted"/>
<keyword evidence="2" id="KW-1185">Reference proteome</keyword>
<evidence type="ECO:0000313" key="1">
    <source>
        <dbReference type="EMBL" id="ANZ36327.1"/>
    </source>
</evidence>
<evidence type="ECO:0000313" key="2">
    <source>
        <dbReference type="Proteomes" id="UP000093053"/>
    </source>
</evidence>
<accession>A0A1B2HF47</accession>
<dbReference type="KEGG" id="led:BBK82_09895"/>
<dbReference type="RefSeq" id="WP_065914731.1">
    <property type="nucleotide sequence ID" value="NZ_CP016793.1"/>
</dbReference>
<gene>
    <name evidence="1" type="ORF">BBK82_09895</name>
</gene>
<name>A0A1B2HF47_9PSEU</name>
<reference evidence="1 2" key="1">
    <citation type="submission" date="2016-07" db="EMBL/GenBank/DDBJ databases">
        <title>Complete genome sequence of the Lentzea guizhouensis DHS C013.</title>
        <authorList>
            <person name="Cao C."/>
        </authorList>
    </citation>
    <scope>NUCLEOTIDE SEQUENCE [LARGE SCALE GENOMIC DNA]</scope>
    <source>
        <strain evidence="1 2">DHS C013</strain>
    </source>
</reference>